<dbReference type="RefSeq" id="WP_290363130.1">
    <property type="nucleotide sequence ID" value="NZ_JAUFQU010000001.1"/>
</dbReference>
<dbReference type="Pfam" id="PF01494">
    <property type="entry name" value="FAD_binding_3"/>
    <property type="match status" value="1"/>
</dbReference>
<evidence type="ECO:0000259" key="1">
    <source>
        <dbReference type="Pfam" id="PF01494"/>
    </source>
</evidence>
<dbReference type="Proteomes" id="UP001242368">
    <property type="component" value="Unassembled WGS sequence"/>
</dbReference>
<sequence>MHQKQTDIIIIGGGLAGLCCAIHLGKNGIHTTVIEKSVYPRHKVCGEYLSAEIFPYLAFLGVNFTDGAIPIRRFRFTGITGNHKEAELPLGGYGISRYKLDHMLYETALAYGCRFIFETVKQVDFKNEKFTIKTDTETYTTDLVLGAYGKRSGIDQYLSRTFIRKKSPWLAVKAHYKGDFPSDMVGLYHFPGGYCGVSNIENNTINICYLADYSSFKQYKNIKEYQEYVLSKNPLLGKVLNESDMIFNAPLTISQISFEAKKPVVNHILMIGDTAGLIHPLCGNGMAMAIHSAKIAAELITDYINEDLTRTTMEKKYAKQWKSHFGKRIKTGRFLALNLQNKYITRFLFSLINVFPGLLSHIIRKTHGKPIFVKV</sequence>
<protein>
    <submittedName>
        <fullName evidence="2">FAD-dependent oxidoreductase</fullName>
    </submittedName>
</protein>
<evidence type="ECO:0000313" key="3">
    <source>
        <dbReference type="Proteomes" id="UP001242368"/>
    </source>
</evidence>
<comment type="caution">
    <text evidence="2">The sequence shown here is derived from an EMBL/GenBank/DDBJ whole genome shotgun (WGS) entry which is preliminary data.</text>
</comment>
<gene>
    <name evidence="2" type="ORF">QW060_08075</name>
</gene>
<reference evidence="3" key="1">
    <citation type="journal article" date="2019" name="Int. J. Syst. Evol. Microbiol.">
        <title>The Global Catalogue of Microorganisms (GCM) 10K type strain sequencing project: providing services to taxonomists for standard genome sequencing and annotation.</title>
        <authorList>
            <consortium name="The Broad Institute Genomics Platform"/>
            <consortium name="The Broad Institute Genome Sequencing Center for Infectious Disease"/>
            <person name="Wu L."/>
            <person name="Ma J."/>
        </authorList>
    </citation>
    <scope>NUCLEOTIDE SEQUENCE [LARGE SCALE GENOMIC DNA]</scope>
    <source>
        <strain evidence="3">CECT 7184</strain>
    </source>
</reference>
<organism evidence="2 3">
    <name type="scientific">Paenimyroides ceti</name>
    <dbReference type="NCBI Taxonomy" id="395087"/>
    <lineage>
        <taxon>Bacteria</taxon>
        <taxon>Pseudomonadati</taxon>
        <taxon>Bacteroidota</taxon>
        <taxon>Flavobacteriia</taxon>
        <taxon>Flavobacteriales</taxon>
        <taxon>Flavobacteriaceae</taxon>
        <taxon>Paenimyroides</taxon>
    </lineage>
</organism>
<dbReference type="Gene3D" id="3.50.50.60">
    <property type="entry name" value="FAD/NAD(P)-binding domain"/>
    <property type="match status" value="1"/>
</dbReference>
<feature type="domain" description="FAD-binding" evidence="1">
    <location>
        <begin position="6"/>
        <end position="301"/>
    </location>
</feature>
<dbReference type="EMBL" id="JAUFQU010000001">
    <property type="protein sequence ID" value="MDN3707090.1"/>
    <property type="molecule type" value="Genomic_DNA"/>
</dbReference>
<name>A0ABT8CRT2_9FLAO</name>
<proteinExistence type="predicted"/>
<dbReference type="PRINTS" id="PR00420">
    <property type="entry name" value="RNGMNOXGNASE"/>
</dbReference>
<accession>A0ABT8CRT2</accession>
<dbReference type="PANTHER" id="PTHR42685">
    <property type="entry name" value="GERANYLGERANYL DIPHOSPHATE REDUCTASE"/>
    <property type="match status" value="1"/>
</dbReference>
<dbReference type="SUPFAM" id="SSF51905">
    <property type="entry name" value="FAD/NAD(P)-binding domain"/>
    <property type="match status" value="1"/>
</dbReference>
<dbReference type="InterPro" id="IPR050407">
    <property type="entry name" value="Geranylgeranyl_reductase"/>
</dbReference>
<dbReference type="PANTHER" id="PTHR42685:SF22">
    <property type="entry name" value="CONDITIONED MEDIUM FACTOR RECEPTOR 1"/>
    <property type="match status" value="1"/>
</dbReference>
<dbReference type="InterPro" id="IPR036188">
    <property type="entry name" value="FAD/NAD-bd_sf"/>
</dbReference>
<keyword evidence="3" id="KW-1185">Reference proteome</keyword>
<evidence type="ECO:0000313" key="2">
    <source>
        <dbReference type="EMBL" id="MDN3707090.1"/>
    </source>
</evidence>
<dbReference type="InterPro" id="IPR002938">
    <property type="entry name" value="FAD-bd"/>
</dbReference>